<evidence type="ECO:0000313" key="1">
    <source>
        <dbReference type="EMBL" id="KAJ8626503.1"/>
    </source>
</evidence>
<evidence type="ECO:0000313" key="2">
    <source>
        <dbReference type="Proteomes" id="UP001234297"/>
    </source>
</evidence>
<comment type="caution">
    <text evidence="1">The sequence shown here is derived from an EMBL/GenBank/DDBJ whole genome shotgun (WGS) entry which is preliminary data.</text>
</comment>
<protein>
    <submittedName>
        <fullName evidence="1">Uncharacterized protein</fullName>
    </submittedName>
</protein>
<dbReference type="Proteomes" id="UP001234297">
    <property type="component" value="Chromosome 6"/>
</dbReference>
<organism evidence="1 2">
    <name type="scientific">Persea americana</name>
    <name type="common">Avocado</name>
    <dbReference type="NCBI Taxonomy" id="3435"/>
    <lineage>
        <taxon>Eukaryota</taxon>
        <taxon>Viridiplantae</taxon>
        <taxon>Streptophyta</taxon>
        <taxon>Embryophyta</taxon>
        <taxon>Tracheophyta</taxon>
        <taxon>Spermatophyta</taxon>
        <taxon>Magnoliopsida</taxon>
        <taxon>Magnoliidae</taxon>
        <taxon>Laurales</taxon>
        <taxon>Lauraceae</taxon>
        <taxon>Persea</taxon>
    </lineage>
</organism>
<accession>A0ACC2L0F1</accession>
<sequence length="490" mass="56159">MDFFSGPLPLTSITIATALILAALLFKFFNGRKRRYHPLAGTFFNQLINFSRLHDYHTDLAREHKTFRIFGTAGPEVYTADPANVEYILKTNFNNYTKGKYHYSVLSDLLGDGIFAVDGEKWLQQRKLASHDLSTKVLRDFSSVVFQNNAVKLAQIISEAATSNQSTIDIQDLFMKATLDSIFKVGFGTELNTLSGSNEEGNRFAEAFDDSSALTFHRYVDKFWKLKRLLNIGSEAVLKEKMKLMDEFVYKMPKEDILSRFLVLRQKDPTNMNDRYLRDIILNFIIAGKDTTAITLSWFFYMLCKNPLVQEKIARKVKEEIDAKEGTTFGEFVERLTEEALSRMHYLHAAITETLRLYPAVAVDGKFCCSDDTLPDGFNVSVGDNVAYLPYPMGRMQYLWGDDAEVFRPERWLNDDGVFQPESPFKFTAFQAGPRICAGKEFAYTQMKIFAAVLVSFFTFKLSDEKRAVRYRTMLTLHIDGGLFLQVFRK</sequence>
<name>A0ACC2L0F1_PERAE</name>
<proteinExistence type="predicted"/>
<dbReference type="EMBL" id="CM056814">
    <property type="protein sequence ID" value="KAJ8626503.1"/>
    <property type="molecule type" value="Genomic_DNA"/>
</dbReference>
<reference evidence="1 2" key="1">
    <citation type="journal article" date="2022" name="Hortic Res">
        <title>A haplotype resolved chromosomal level avocado genome allows analysis of novel avocado genes.</title>
        <authorList>
            <person name="Nath O."/>
            <person name="Fletcher S.J."/>
            <person name="Hayward A."/>
            <person name="Shaw L.M."/>
            <person name="Masouleh A.K."/>
            <person name="Furtado A."/>
            <person name="Henry R.J."/>
            <person name="Mitter N."/>
        </authorList>
    </citation>
    <scope>NUCLEOTIDE SEQUENCE [LARGE SCALE GENOMIC DNA]</scope>
    <source>
        <strain evidence="2">cv. Hass</strain>
    </source>
</reference>
<gene>
    <name evidence="1" type="ORF">MRB53_019810</name>
</gene>
<keyword evidence="2" id="KW-1185">Reference proteome</keyword>